<organism evidence="2 3">
    <name type="scientific">Synaphobranchus kaupii</name>
    <name type="common">Kaup's arrowtooth eel</name>
    <dbReference type="NCBI Taxonomy" id="118154"/>
    <lineage>
        <taxon>Eukaryota</taxon>
        <taxon>Metazoa</taxon>
        <taxon>Chordata</taxon>
        <taxon>Craniata</taxon>
        <taxon>Vertebrata</taxon>
        <taxon>Euteleostomi</taxon>
        <taxon>Actinopterygii</taxon>
        <taxon>Neopterygii</taxon>
        <taxon>Teleostei</taxon>
        <taxon>Anguilliformes</taxon>
        <taxon>Synaphobranchidae</taxon>
        <taxon>Synaphobranchus</taxon>
    </lineage>
</organism>
<evidence type="ECO:0000256" key="1">
    <source>
        <dbReference type="SAM" id="MobiDB-lite"/>
    </source>
</evidence>
<evidence type="ECO:0000313" key="2">
    <source>
        <dbReference type="EMBL" id="KAJ8333693.1"/>
    </source>
</evidence>
<sequence>MREESCFGPLLQETSDSSSTPPPQRTINKARRRLRKAKEEGSESASAPTSSSTVSLRKPHYKLFLRRELGHPSRTGRQRPPTDLVP</sequence>
<comment type="caution">
    <text evidence="2">The sequence shown here is derived from an EMBL/GenBank/DDBJ whole genome shotgun (WGS) entry which is preliminary data.</text>
</comment>
<gene>
    <name evidence="2" type="ORF">SKAU_G00410120</name>
</gene>
<feature type="compositionally biased region" description="Low complexity" evidence="1">
    <location>
        <begin position="43"/>
        <end position="55"/>
    </location>
</feature>
<name>A0A9Q1E7I9_SYNKA</name>
<accession>A0A9Q1E7I9</accession>
<dbReference type="AlphaFoldDB" id="A0A9Q1E7I9"/>
<feature type="region of interest" description="Disordered" evidence="1">
    <location>
        <begin position="1"/>
        <end position="86"/>
    </location>
</feature>
<protein>
    <submittedName>
        <fullName evidence="2">Uncharacterized protein</fullName>
    </submittedName>
</protein>
<dbReference type="Proteomes" id="UP001152622">
    <property type="component" value="Chromosome 22"/>
</dbReference>
<dbReference type="EMBL" id="JAINUF010000022">
    <property type="protein sequence ID" value="KAJ8333693.1"/>
    <property type="molecule type" value="Genomic_DNA"/>
</dbReference>
<keyword evidence="3" id="KW-1185">Reference proteome</keyword>
<evidence type="ECO:0000313" key="3">
    <source>
        <dbReference type="Proteomes" id="UP001152622"/>
    </source>
</evidence>
<reference evidence="2" key="1">
    <citation type="journal article" date="2023" name="Science">
        <title>Genome structures resolve the early diversification of teleost fishes.</title>
        <authorList>
            <person name="Parey E."/>
            <person name="Louis A."/>
            <person name="Montfort J."/>
            <person name="Bouchez O."/>
            <person name="Roques C."/>
            <person name="Iampietro C."/>
            <person name="Lluch J."/>
            <person name="Castinel A."/>
            <person name="Donnadieu C."/>
            <person name="Desvignes T."/>
            <person name="Floi Bucao C."/>
            <person name="Jouanno E."/>
            <person name="Wen M."/>
            <person name="Mejri S."/>
            <person name="Dirks R."/>
            <person name="Jansen H."/>
            <person name="Henkel C."/>
            <person name="Chen W.J."/>
            <person name="Zahm M."/>
            <person name="Cabau C."/>
            <person name="Klopp C."/>
            <person name="Thompson A.W."/>
            <person name="Robinson-Rechavi M."/>
            <person name="Braasch I."/>
            <person name="Lecointre G."/>
            <person name="Bobe J."/>
            <person name="Postlethwait J.H."/>
            <person name="Berthelot C."/>
            <person name="Roest Crollius H."/>
            <person name="Guiguen Y."/>
        </authorList>
    </citation>
    <scope>NUCLEOTIDE SEQUENCE</scope>
    <source>
        <tissue evidence="2">Blood</tissue>
    </source>
</reference>
<proteinExistence type="predicted"/>